<gene>
    <name evidence="1" type="ORF">NC653_026679</name>
</gene>
<sequence length="44" mass="5331">MKMRVKLRAVISIRTMAQRDPRRLGWNLGYHSPNVFWLHLHECL</sequence>
<comment type="caution">
    <text evidence="1">The sequence shown here is derived from an EMBL/GenBank/DDBJ whole genome shotgun (WGS) entry which is preliminary data.</text>
</comment>
<evidence type="ECO:0000313" key="1">
    <source>
        <dbReference type="EMBL" id="KAJ6983924.1"/>
    </source>
</evidence>
<organism evidence="1 2">
    <name type="scientific">Populus alba x Populus x berolinensis</name>
    <dbReference type="NCBI Taxonomy" id="444605"/>
    <lineage>
        <taxon>Eukaryota</taxon>
        <taxon>Viridiplantae</taxon>
        <taxon>Streptophyta</taxon>
        <taxon>Embryophyta</taxon>
        <taxon>Tracheophyta</taxon>
        <taxon>Spermatophyta</taxon>
        <taxon>Magnoliopsida</taxon>
        <taxon>eudicotyledons</taxon>
        <taxon>Gunneridae</taxon>
        <taxon>Pentapetalae</taxon>
        <taxon>rosids</taxon>
        <taxon>fabids</taxon>
        <taxon>Malpighiales</taxon>
        <taxon>Salicaceae</taxon>
        <taxon>Saliceae</taxon>
        <taxon>Populus</taxon>
    </lineage>
</organism>
<protein>
    <submittedName>
        <fullName evidence="1">Uncharacterized protein</fullName>
    </submittedName>
</protein>
<dbReference type="Proteomes" id="UP001164929">
    <property type="component" value="Chromosome 10"/>
</dbReference>
<proteinExistence type="predicted"/>
<keyword evidence="2" id="KW-1185">Reference proteome</keyword>
<reference evidence="1" key="1">
    <citation type="journal article" date="2023" name="Mol. Ecol. Resour.">
        <title>Chromosome-level genome assembly of a triploid poplar Populus alba 'Berolinensis'.</title>
        <authorList>
            <person name="Chen S."/>
            <person name="Yu Y."/>
            <person name="Wang X."/>
            <person name="Wang S."/>
            <person name="Zhang T."/>
            <person name="Zhou Y."/>
            <person name="He R."/>
            <person name="Meng N."/>
            <person name="Wang Y."/>
            <person name="Liu W."/>
            <person name="Liu Z."/>
            <person name="Liu J."/>
            <person name="Guo Q."/>
            <person name="Huang H."/>
            <person name="Sederoff R.R."/>
            <person name="Wang G."/>
            <person name="Qu G."/>
            <person name="Chen S."/>
        </authorList>
    </citation>
    <scope>NUCLEOTIDE SEQUENCE</scope>
    <source>
        <strain evidence="1">SC-2020</strain>
    </source>
</reference>
<accession>A0AAD6MF06</accession>
<name>A0AAD6MF06_9ROSI</name>
<evidence type="ECO:0000313" key="2">
    <source>
        <dbReference type="Proteomes" id="UP001164929"/>
    </source>
</evidence>
<dbReference type="EMBL" id="JAQIZT010000010">
    <property type="protein sequence ID" value="KAJ6983924.1"/>
    <property type="molecule type" value="Genomic_DNA"/>
</dbReference>
<dbReference type="AlphaFoldDB" id="A0AAD6MF06"/>